<accession>A0A7J8W5W0</accession>
<sequence>MGWENIGLYSMGLVMVSSTYAINNIHDQTTAEAYACLQ</sequence>
<dbReference type="EMBL" id="JABFAB010234935">
    <property type="protein sequence ID" value="MBA0670029.1"/>
    <property type="molecule type" value="Genomic_DNA"/>
</dbReference>
<gene>
    <name evidence="1" type="ORF">Goklo_024527</name>
</gene>
<keyword evidence="2" id="KW-1185">Reference proteome</keyword>
<comment type="caution">
    <text evidence="1">The sequence shown here is derived from an EMBL/GenBank/DDBJ whole genome shotgun (WGS) entry which is preliminary data.</text>
</comment>
<evidence type="ECO:0000313" key="2">
    <source>
        <dbReference type="Proteomes" id="UP000593573"/>
    </source>
</evidence>
<organism evidence="1 2">
    <name type="scientific">Gossypium klotzschianum</name>
    <dbReference type="NCBI Taxonomy" id="34286"/>
    <lineage>
        <taxon>Eukaryota</taxon>
        <taxon>Viridiplantae</taxon>
        <taxon>Streptophyta</taxon>
        <taxon>Embryophyta</taxon>
        <taxon>Tracheophyta</taxon>
        <taxon>Spermatophyta</taxon>
        <taxon>Magnoliopsida</taxon>
        <taxon>eudicotyledons</taxon>
        <taxon>Gunneridae</taxon>
        <taxon>Pentapetalae</taxon>
        <taxon>rosids</taxon>
        <taxon>malvids</taxon>
        <taxon>Malvales</taxon>
        <taxon>Malvaceae</taxon>
        <taxon>Malvoideae</taxon>
        <taxon>Gossypium</taxon>
    </lineage>
</organism>
<evidence type="ECO:0000313" key="1">
    <source>
        <dbReference type="EMBL" id="MBA0670029.1"/>
    </source>
</evidence>
<dbReference type="AlphaFoldDB" id="A0A7J8W5W0"/>
<name>A0A7J8W5W0_9ROSI</name>
<dbReference type="Proteomes" id="UP000593573">
    <property type="component" value="Unassembled WGS sequence"/>
</dbReference>
<protein>
    <submittedName>
        <fullName evidence="1">Uncharacterized protein</fullName>
    </submittedName>
</protein>
<proteinExistence type="predicted"/>
<reference evidence="1 2" key="1">
    <citation type="journal article" date="2019" name="Genome Biol. Evol.">
        <title>Insights into the evolution of the New World diploid cottons (Gossypium, subgenus Houzingenia) based on genome sequencing.</title>
        <authorList>
            <person name="Grover C.E."/>
            <person name="Arick M.A. 2nd"/>
            <person name="Thrash A."/>
            <person name="Conover J.L."/>
            <person name="Sanders W.S."/>
            <person name="Peterson D.G."/>
            <person name="Frelichowski J.E."/>
            <person name="Scheffler J.A."/>
            <person name="Scheffler B.E."/>
            <person name="Wendel J.F."/>
        </authorList>
    </citation>
    <scope>NUCLEOTIDE SEQUENCE [LARGE SCALE GENOMIC DNA]</scope>
    <source>
        <strain evidence="1">57</strain>
        <tissue evidence="1">Leaf</tissue>
    </source>
</reference>